<dbReference type="EMBL" id="MVHM01000010">
    <property type="protein sequence ID" value="ORA36039.1"/>
    <property type="molecule type" value="Genomic_DNA"/>
</dbReference>
<dbReference type="Gene3D" id="3.40.50.720">
    <property type="entry name" value="NAD(P)-binding Rossmann-like Domain"/>
    <property type="match status" value="1"/>
</dbReference>
<evidence type="ECO:0000313" key="12">
    <source>
        <dbReference type="EMBL" id="BBZ14416.1"/>
    </source>
</evidence>
<evidence type="ECO:0000313" key="13">
    <source>
        <dbReference type="EMBL" id="ORA36039.1"/>
    </source>
</evidence>
<dbReference type="GO" id="GO:0046872">
    <property type="term" value="F:metal ion binding"/>
    <property type="evidence" value="ECO:0007669"/>
    <property type="project" value="UniProtKB-KW"/>
</dbReference>
<evidence type="ECO:0000256" key="1">
    <source>
        <dbReference type="ARBA" id="ARBA00001974"/>
    </source>
</evidence>
<feature type="domain" description="4Fe-4S ferredoxin-type" evidence="11">
    <location>
        <begin position="37"/>
        <end position="66"/>
    </location>
</feature>
<keyword evidence="5" id="KW-0274">FAD</keyword>
<dbReference type="Gene3D" id="3.50.50.60">
    <property type="entry name" value="FAD/NAD(P)-binding domain"/>
    <property type="match status" value="1"/>
</dbReference>
<evidence type="ECO:0000313" key="15">
    <source>
        <dbReference type="Proteomes" id="UP000467379"/>
    </source>
</evidence>
<proteinExistence type="predicted"/>
<dbReference type="InterPro" id="IPR017900">
    <property type="entry name" value="4Fe4S_Fe_S_CS"/>
</dbReference>
<evidence type="ECO:0000256" key="4">
    <source>
        <dbReference type="ARBA" id="ARBA00022723"/>
    </source>
</evidence>
<dbReference type="PANTHER" id="PTHR48467:SF1">
    <property type="entry name" value="GLUTAMATE SYNTHASE 1 [NADH], CHLOROPLASTIC-LIKE"/>
    <property type="match status" value="1"/>
</dbReference>
<evidence type="ECO:0000259" key="11">
    <source>
        <dbReference type="PROSITE" id="PS51379"/>
    </source>
</evidence>
<evidence type="ECO:0000256" key="3">
    <source>
        <dbReference type="ARBA" id="ARBA00022630"/>
    </source>
</evidence>
<name>A0A7I7W9W2_9MYCO</name>
<dbReference type="EMBL" id="AP022606">
    <property type="protein sequence ID" value="BBZ14416.1"/>
    <property type="molecule type" value="Genomic_DNA"/>
</dbReference>
<reference evidence="12" key="3">
    <citation type="submission" date="2020-02" db="EMBL/GenBank/DDBJ databases">
        <authorList>
            <person name="Matsumoto Y."/>
            <person name="Motooka D."/>
            <person name="Nakamura S."/>
        </authorList>
    </citation>
    <scope>NUCLEOTIDE SEQUENCE</scope>
    <source>
        <strain evidence="12">JCM 12687</strain>
    </source>
</reference>
<evidence type="ECO:0000256" key="9">
    <source>
        <dbReference type="ARBA" id="ARBA00023014"/>
    </source>
</evidence>
<dbReference type="GO" id="GO:0004324">
    <property type="term" value="F:ferredoxin-NADP+ reductase activity"/>
    <property type="evidence" value="ECO:0007669"/>
    <property type="project" value="UniProtKB-EC"/>
</dbReference>
<evidence type="ECO:0000256" key="6">
    <source>
        <dbReference type="ARBA" id="ARBA00022857"/>
    </source>
</evidence>
<dbReference type="PROSITE" id="PS51379">
    <property type="entry name" value="4FE4S_FER_2"/>
    <property type="match status" value="2"/>
</dbReference>
<evidence type="ECO:0000256" key="10">
    <source>
        <dbReference type="ARBA" id="ARBA00047776"/>
    </source>
</evidence>
<comment type="cofactor">
    <cofactor evidence="1">
        <name>FAD</name>
        <dbReference type="ChEBI" id="CHEBI:57692"/>
    </cofactor>
</comment>
<dbReference type="GO" id="GO:0051536">
    <property type="term" value="F:iron-sulfur cluster binding"/>
    <property type="evidence" value="ECO:0007669"/>
    <property type="project" value="UniProtKB-KW"/>
</dbReference>
<dbReference type="PROSITE" id="PS00198">
    <property type="entry name" value="4FE4S_FER_1"/>
    <property type="match status" value="1"/>
</dbReference>
<dbReference type="Proteomes" id="UP000192441">
    <property type="component" value="Unassembled WGS sequence"/>
</dbReference>
<dbReference type="Pfam" id="PF07992">
    <property type="entry name" value="Pyr_redox_2"/>
    <property type="match status" value="1"/>
</dbReference>
<dbReference type="CDD" id="cd04410">
    <property type="entry name" value="DMSOR_beta-like"/>
    <property type="match status" value="1"/>
</dbReference>
<sequence>MTYVITQNCCNDASCVAACPVGCIHPTPDEPGFGTAELLHIDPATCIDCGACADACPVDAIRPDTALTPATRPYLQINAAYYQDRPTSPTFQRRQPFRLVTSRSQPLRVAVVGSGAAGYYCAKELLVEPGVEIDMYERLPEPFGLIRFGVAPDHAATRAVVNQFRWSAEKQRRFRLHLDTEVGVDISHDQLLADHHAVIYAYGAFNNRRLGIPGEDLPGSMSAGEFVGWYNGHPDHRALEPDLSSGRVVVIGNGNVALDVARILVSDPDELACTDTAQYAVEALRASQVDEVIILGRRGREDASFTAPELLGLQQVPGVNRITFRFHAPPAEIIGDERVRGVRIAGGEVIEAGLVIRAIGFEGRPMPGVPFDPVKHTIPHVGGRVMPRVYTAGWIKRGPTGVIGTNRTCAQETVGHLLDDYLAGILTVPSLVGAT</sequence>
<dbReference type="Pfam" id="PF00037">
    <property type="entry name" value="Fer4"/>
    <property type="match status" value="1"/>
</dbReference>
<feature type="domain" description="4Fe-4S ferredoxin-type" evidence="11">
    <location>
        <begin position="1"/>
        <end position="29"/>
    </location>
</feature>
<dbReference type="InterPro" id="IPR036188">
    <property type="entry name" value="FAD/NAD-bd_sf"/>
</dbReference>
<dbReference type="InterPro" id="IPR023753">
    <property type="entry name" value="FAD/NAD-binding_dom"/>
</dbReference>
<dbReference type="InterPro" id="IPR017896">
    <property type="entry name" value="4Fe4S_Fe-S-bd"/>
</dbReference>
<reference evidence="13 14" key="1">
    <citation type="submission" date="2016-12" db="EMBL/GenBank/DDBJ databases">
        <title>The new phylogeny of genus Mycobacterium.</title>
        <authorList>
            <person name="Tortoli E."/>
            <person name="Trovato A."/>
            <person name="Cirillo D.M."/>
        </authorList>
    </citation>
    <scope>NUCLEOTIDE SEQUENCE [LARGE SCALE GENOMIC DNA]</scope>
    <source>
        <strain evidence="13 14">DSM 44624</strain>
    </source>
</reference>
<evidence type="ECO:0000256" key="2">
    <source>
        <dbReference type="ARBA" id="ARBA00013223"/>
    </source>
</evidence>
<dbReference type="PRINTS" id="PR00419">
    <property type="entry name" value="ADXRDTASE"/>
</dbReference>
<evidence type="ECO:0000256" key="5">
    <source>
        <dbReference type="ARBA" id="ARBA00022827"/>
    </source>
</evidence>
<evidence type="ECO:0000256" key="8">
    <source>
        <dbReference type="ARBA" id="ARBA00023004"/>
    </source>
</evidence>
<dbReference type="AlphaFoldDB" id="A0A7I7W9W2"/>
<keyword evidence="4" id="KW-0479">Metal-binding</keyword>
<dbReference type="RefSeq" id="WP_083132359.1">
    <property type="nucleotide sequence ID" value="NZ_AP022606.1"/>
</dbReference>
<organism evidence="13 14">
    <name type="scientific">Mycobacterium branderi</name>
    <dbReference type="NCBI Taxonomy" id="43348"/>
    <lineage>
        <taxon>Bacteria</taxon>
        <taxon>Bacillati</taxon>
        <taxon>Actinomycetota</taxon>
        <taxon>Actinomycetes</taxon>
        <taxon>Mycobacteriales</taxon>
        <taxon>Mycobacteriaceae</taxon>
        <taxon>Mycobacterium</taxon>
    </lineage>
</organism>
<accession>A0A7I7W9W2</accession>
<protein>
    <recommendedName>
        <fullName evidence="2">ferredoxin--NADP(+) reductase</fullName>
        <ecNumber evidence="2">1.18.1.2</ecNumber>
    </recommendedName>
</protein>
<dbReference type="OrthoDB" id="289202at2"/>
<dbReference type="SUPFAM" id="SSF51971">
    <property type="entry name" value="Nucleotide-binding domain"/>
    <property type="match status" value="1"/>
</dbReference>
<gene>
    <name evidence="12" type="primary">fprB_2</name>
    <name evidence="13" type="ORF">BST20_15825</name>
    <name evidence="12" type="ORF">MBRA_46110</name>
</gene>
<keyword evidence="9" id="KW-0411">Iron-sulfur</keyword>
<dbReference type="SUPFAM" id="SSF54862">
    <property type="entry name" value="4Fe-4S ferredoxins"/>
    <property type="match status" value="1"/>
</dbReference>
<keyword evidence="8" id="KW-0408">Iron</keyword>
<dbReference type="Gene3D" id="3.30.70.20">
    <property type="match status" value="1"/>
</dbReference>
<dbReference type="Proteomes" id="UP000467379">
    <property type="component" value="Chromosome"/>
</dbReference>
<comment type="catalytic activity">
    <reaction evidence="10">
        <text>2 reduced [2Fe-2S]-[ferredoxin] + NADP(+) + H(+) = 2 oxidized [2Fe-2S]-[ferredoxin] + NADPH</text>
        <dbReference type="Rhea" id="RHEA:20125"/>
        <dbReference type="Rhea" id="RHEA-COMP:10000"/>
        <dbReference type="Rhea" id="RHEA-COMP:10001"/>
        <dbReference type="ChEBI" id="CHEBI:15378"/>
        <dbReference type="ChEBI" id="CHEBI:33737"/>
        <dbReference type="ChEBI" id="CHEBI:33738"/>
        <dbReference type="ChEBI" id="CHEBI:57783"/>
        <dbReference type="ChEBI" id="CHEBI:58349"/>
        <dbReference type="EC" id="1.18.1.2"/>
    </reaction>
</comment>
<keyword evidence="6" id="KW-0521">NADP</keyword>
<evidence type="ECO:0000256" key="7">
    <source>
        <dbReference type="ARBA" id="ARBA00023002"/>
    </source>
</evidence>
<keyword evidence="15" id="KW-1185">Reference proteome</keyword>
<keyword evidence="3" id="KW-0285">Flavoprotein</keyword>
<dbReference type="EC" id="1.18.1.2" evidence="2"/>
<dbReference type="PANTHER" id="PTHR48467">
    <property type="entry name" value="GLUTAMATE SYNTHASE 1 [NADH], CHLOROPLASTIC-LIKE"/>
    <property type="match status" value="1"/>
</dbReference>
<dbReference type="InterPro" id="IPR055275">
    <property type="entry name" value="Ferredox_Rdtase"/>
</dbReference>
<evidence type="ECO:0000313" key="14">
    <source>
        <dbReference type="Proteomes" id="UP000192441"/>
    </source>
</evidence>
<reference evidence="12 15" key="2">
    <citation type="journal article" date="2019" name="Emerg. Microbes Infect.">
        <title>Comprehensive subspecies identification of 175 nontuberculous mycobacteria species based on 7547 genomic profiles.</title>
        <authorList>
            <person name="Matsumoto Y."/>
            <person name="Kinjo T."/>
            <person name="Motooka D."/>
            <person name="Nabeya D."/>
            <person name="Jung N."/>
            <person name="Uechi K."/>
            <person name="Horii T."/>
            <person name="Iida T."/>
            <person name="Fujita J."/>
            <person name="Nakamura S."/>
        </authorList>
    </citation>
    <scope>NUCLEOTIDE SEQUENCE [LARGE SCALE GENOMIC DNA]</scope>
    <source>
        <strain evidence="12 15">JCM 12687</strain>
    </source>
</reference>
<keyword evidence="7" id="KW-0560">Oxidoreductase</keyword>